<feature type="compositionally biased region" description="Gly residues" evidence="1">
    <location>
        <begin position="43"/>
        <end position="53"/>
    </location>
</feature>
<dbReference type="InterPro" id="IPR022190">
    <property type="entry name" value="DUF3716"/>
</dbReference>
<gene>
    <name evidence="2" type="ORF">VTK73DRAFT_1987</name>
</gene>
<proteinExistence type="predicted"/>
<dbReference type="InterPro" id="IPR051647">
    <property type="entry name" value="Mediator_comp_sub12"/>
</dbReference>
<comment type="caution">
    <text evidence="2">The sequence shown here is derived from an EMBL/GenBank/DDBJ whole genome shotgun (WGS) entry which is preliminary data.</text>
</comment>
<dbReference type="EMBL" id="JAZHXJ010000152">
    <property type="protein sequence ID" value="KAL1871597.1"/>
    <property type="molecule type" value="Genomic_DNA"/>
</dbReference>
<feature type="compositionally biased region" description="Pro residues" evidence="1">
    <location>
        <begin position="172"/>
        <end position="183"/>
    </location>
</feature>
<keyword evidence="3" id="KW-1185">Reference proteome</keyword>
<reference evidence="2 3" key="1">
    <citation type="journal article" date="2024" name="Commun. Biol.">
        <title>Comparative genomic analysis of thermophilic fungi reveals convergent evolutionary adaptations and gene losses.</title>
        <authorList>
            <person name="Steindorff A.S."/>
            <person name="Aguilar-Pontes M.V."/>
            <person name="Robinson A.J."/>
            <person name="Andreopoulos B."/>
            <person name="LaButti K."/>
            <person name="Kuo A."/>
            <person name="Mondo S."/>
            <person name="Riley R."/>
            <person name="Otillar R."/>
            <person name="Haridas S."/>
            <person name="Lipzen A."/>
            <person name="Grimwood J."/>
            <person name="Schmutz J."/>
            <person name="Clum A."/>
            <person name="Reid I.D."/>
            <person name="Moisan M.C."/>
            <person name="Butler G."/>
            <person name="Nguyen T.T.M."/>
            <person name="Dewar K."/>
            <person name="Conant G."/>
            <person name="Drula E."/>
            <person name="Henrissat B."/>
            <person name="Hansel C."/>
            <person name="Singer S."/>
            <person name="Hutchinson M.I."/>
            <person name="de Vries R.P."/>
            <person name="Natvig D.O."/>
            <person name="Powell A.J."/>
            <person name="Tsang A."/>
            <person name="Grigoriev I.V."/>
        </authorList>
    </citation>
    <scope>NUCLEOTIDE SEQUENCE [LARGE SCALE GENOMIC DNA]</scope>
    <source>
        <strain evidence="2 3">ATCC 24622</strain>
    </source>
</reference>
<sequence length="442" mass="46708">MRSVIRHPRGRSTKVGKPRAAAPTARRLGRGQGSPPKTEPYDEGGGSGNGVITGGDDADVGGGVDHEMVHGMDADTAAAAAAVAAAAEMDDDEADGEMEEDDEDPTGASTGLQHTQNVDLNTAANILANGGAGPTATLGQVQDAQNAHHSQHHPQEQHQQHQQLQQHHHQLAPPPQHHQPPAPMGDHTGPHNLDPAFIKTTEEMARESGYGNLNIDSGLAKRLAREPGLRLAQQRRPEQHLNLARRSNVEALFAHIAGELAPTPCKNCHKGHGPWNSCVVVDGQMCGSCANCWFNASGARCSFHEARNPQQTVHGVPSALLPPGSGAAPPDHAAAYGLQQNLPPPPGAAHSTLGALNLAAGMSSDPVVRFTIERAMADVRGADRKTRQIMMIEIAAKQLALQVIEYEESLAAEQQQHHHHHQQQAQQLQGGPAQGQQGLGGD</sequence>
<evidence type="ECO:0000313" key="2">
    <source>
        <dbReference type="EMBL" id="KAL1871597.1"/>
    </source>
</evidence>
<feature type="region of interest" description="Disordered" evidence="1">
    <location>
        <begin position="127"/>
        <end position="195"/>
    </location>
</feature>
<feature type="region of interest" description="Disordered" evidence="1">
    <location>
        <begin position="81"/>
        <end position="113"/>
    </location>
</feature>
<organism evidence="2 3">
    <name type="scientific">Phialemonium thermophilum</name>
    <dbReference type="NCBI Taxonomy" id="223376"/>
    <lineage>
        <taxon>Eukaryota</taxon>
        <taxon>Fungi</taxon>
        <taxon>Dikarya</taxon>
        <taxon>Ascomycota</taxon>
        <taxon>Pezizomycotina</taxon>
        <taxon>Sordariomycetes</taxon>
        <taxon>Sordariomycetidae</taxon>
        <taxon>Cephalothecales</taxon>
        <taxon>Cephalothecaceae</taxon>
        <taxon>Phialemonium</taxon>
    </lineage>
</organism>
<feature type="region of interest" description="Disordered" evidence="1">
    <location>
        <begin position="412"/>
        <end position="442"/>
    </location>
</feature>
<feature type="compositionally biased region" description="Acidic residues" evidence="1">
    <location>
        <begin position="88"/>
        <end position="105"/>
    </location>
</feature>
<dbReference type="PANTHER" id="PTHR46007">
    <property type="entry name" value="MEDIATOR OF RNA POLYMERASE II TRANSCRIPTION SUBUNIT 12"/>
    <property type="match status" value="1"/>
</dbReference>
<feature type="compositionally biased region" description="Basic residues" evidence="1">
    <location>
        <begin position="1"/>
        <end position="17"/>
    </location>
</feature>
<dbReference type="Proteomes" id="UP001586593">
    <property type="component" value="Unassembled WGS sequence"/>
</dbReference>
<accession>A0ABR3X7D9</accession>
<feature type="compositionally biased region" description="Low complexity" evidence="1">
    <location>
        <begin position="423"/>
        <end position="436"/>
    </location>
</feature>
<name>A0ABR3X7D9_9PEZI</name>
<protein>
    <submittedName>
        <fullName evidence="2">Uncharacterized protein</fullName>
    </submittedName>
</protein>
<dbReference type="PANTHER" id="PTHR46007:SF8">
    <property type="entry name" value="C2H2-TYPE DOMAIN-CONTAINING PROTEIN"/>
    <property type="match status" value="1"/>
</dbReference>
<feature type="region of interest" description="Disordered" evidence="1">
    <location>
        <begin position="1"/>
        <end position="65"/>
    </location>
</feature>
<evidence type="ECO:0000256" key="1">
    <source>
        <dbReference type="SAM" id="MobiDB-lite"/>
    </source>
</evidence>
<dbReference type="Pfam" id="PF12511">
    <property type="entry name" value="DUF3716"/>
    <property type="match status" value="1"/>
</dbReference>
<evidence type="ECO:0000313" key="3">
    <source>
        <dbReference type="Proteomes" id="UP001586593"/>
    </source>
</evidence>
<feature type="compositionally biased region" description="Polar residues" evidence="1">
    <location>
        <begin position="137"/>
        <end position="147"/>
    </location>
</feature>